<gene>
    <name evidence="2" type="ORF">CBLFYP116_01160</name>
</gene>
<dbReference type="PROSITE" id="PS51186">
    <property type="entry name" value="GNAT"/>
    <property type="match status" value="1"/>
</dbReference>
<name>A0A6N2SH53_9FIRM</name>
<dbReference type="Gene3D" id="3.40.630.30">
    <property type="match status" value="1"/>
</dbReference>
<dbReference type="SUPFAM" id="SSF55729">
    <property type="entry name" value="Acyl-CoA N-acyltransferases (Nat)"/>
    <property type="match status" value="1"/>
</dbReference>
<evidence type="ECO:0000259" key="1">
    <source>
        <dbReference type="PROSITE" id="PS51186"/>
    </source>
</evidence>
<keyword evidence="2" id="KW-0808">Transferase</keyword>
<evidence type="ECO:0000313" key="2">
    <source>
        <dbReference type="EMBL" id="VYS91868.1"/>
    </source>
</evidence>
<dbReference type="InterPro" id="IPR016181">
    <property type="entry name" value="Acyl_CoA_acyltransferase"/>
</dbReference>
<dbReference type="EMBL" id="CACRTF010000009">
    <property type="protein sequence ID" value="VYS91868.1"/>
    <property type="molecule type" value="Genomic_DNA"/>
</dbReference>
<proteinExistence type="predicted"/>
<sequence>MNAVIYRPYKRQDFKAVSSIINIIWKHESYYSPKTAVRLSEAYLRLCLTEQTFTQVALADGKPIGIIMGNHIRRHRCPLVLRLQAGWSVLVLSMTAEGRRSWRFLEEIDRIYAALLSGQPQEYRGELSFFAIHPDYHGQGIGRELFSRFCIYMERENIQHFYVFTDTSCNYGFYEYMNMFRRGTKRVKLKVNHRLEEFSFFLYENREH</sequence>
<dbReference type="CDD" id="cd04301">
    <property type="entry name" value="NAT_SF"/>
    <property type="match status" value="1"/>
</dbReference>
<feature type="domain" description="N-acetyltransferase" evidence="1">
    <location>
        <begin position="4"/>
        <end position="207"/>
    </location>
</feature>
<reference evidence="2" key="1">
    <citation type="submission" date="2019-11" db="EMBL/GenBank/DDBJ databases">
        <authorList>
            <person name="Feng L."/>
        </authorList>
    </citation>
    <scope>NUCLEOTIDE SEQUENCE</scope>
    <source>
        <strain evidence="2">CbolteaeLFYP116</strain>
    </source>
</reference>
<protein>
    <submittedName>
        <fullName evidence="2">Acetyltransferase (GNAT) family protein</fullName>
    </submittedName>
</protein>
<dbReference type="Pfam" id="PF00583">
    <property type="entry name" value="Acetyltransf_1"/>
    <property type="match status" value="1"/>
</dbReference>
<organism evidence="2">
    <name type="scientific">Enterocloster bolteae</name>
    <dbReference type="NCBI Taxonomy" id="208479"/>
    <lineage>
        <taxon>Bacteria</taxon>
        <taxon>Bacillati</taxon>
        <taxon>Bacillota</taxon>
        <taxon>Clostridia</taxon>
        <taxon>Lachnospirales</taxon>
        <taxon>Lachnospiraceae</taxon>
        <taxon>Enterocloster</taxon>
    </lineage>
</organism>
<dbReference type="InterPro" id="IPR000182">
    <property type="entry name" value="GNAT_dom"/>
</dbReference>
<accession>A0A6N2SH53</accession>
<dbReference type="RefSeq" id="WP_002575066.1">
    <property type="nucleotide sequence ID" value="NZ_BAABZS010000001.1"/>
</dbReference>
<dbReference type="AlphaFoldDB" id="A0A6N2SH53"/>
<dbReference type="GO" id="GO:0016747">
    <property type="term" value="F:acyltransferase activity, transferring groups other than amino-acyl groups"/>
    <property type="evidence" value="ECO:0007669"/>
    <property type="project" value="InterPro"/>
</dbReference>